<evidence type="ECO:0000256" key="7">
    <source>
        <dbReference type="ARBA" id="ARBA00023065"/>
    </source>
</evidence>
<evidence type="ECO:0000256" key="12">
    <source>
        <dbReference type="RuleBase" id="RU003357"/>
    </source>
</evidence>
<dbReference type="Pfam" id="PF07715">
    <property type="entry name" value="Plug"/>
    <property type="match status" value="1"/>
</dbReference>
<evidence type="ECO:0000256" key="1">
    <source>
        <dbReference type="ARBA" id="ARBA00004571"/>
    </source>
</evidence>
<dbReference type="InterPro" id="IPR036942">
    <property type="entry name" value="Beta-barrel_TonB_sf"/>
</dbReference>
<dbReference type="CDD" id="cd01347">
    <property type="entry name" value="ligand_gated_channel"/>
    <property type="match status" value="1"/>
</dbReference>
<comment type="subcellular location">
    <subcellularLocation>
        <location evidence="1 11">Cell outer membrane</location>
        <topology evidence="1 11">Multi-pass membrane protein</topology>
    </subcellularLocation>
</comment>
<proteinExistence type="inferred from homology"/>
<feature type="domain" description="TonB-dependent receptor-like beta-barrel" evidence="14">
    <location>
        <begin position="261"/>
        <end position="754"/>
    </location>
</feature>
<dbReference type="GO" id="GO:0009279">
    <property type="term" value="C:cell outer membrane"/>
    <property type="evidence" value="ECO:0007669"/>
    <property type="project" value="UniProtKB-SubCell"/>
</dbReference>
<dbReference type="InterPro" id="IPR039426">
    <property type="entry name" value="TonB-dep_rcpt-like"/>
</dbReference>
<dbReference type="AlphaFoldDB" id="A0A0D5A075"/>
<comment type="similarity">
    <text evidence="11 12">Belongs to the TonB-dependent receptor family.</text>
</comment>
<evidence type="ECO:0000256" key="6">
    <source>
        <dbReference type="ARBA" id="ARBA00023004"/>
    </source>
</evidence>
<feature type="chain" id="PRO_5002290561" evidence="13">
    <location>
        <begin position="29"/>
        <end position="792"/>
    </location>
</feature>
<evidence type="ECO:0000256" key="9">
    <source>
        <dbReference type="ARBA" id="ARBA00023136"/>
    </source>
</evidence>
<protein>
    <submittedName>
        <fullName evidence="16">TonB-dependent receptor</fullName>
    </submittedName>
</protein>
<dbReference type="GO" id="GO:0006826">
    <property type="term" value="P:iron ion transport"/>
    <property type="evidence" value="ECO:0007669"/>
    <property type="project" value="UniProtKB-KW"/>
</dbReference>
<evidence type="ECO:0000313" key="16">
    <source>
        <dbReference type="EMBL" id="AJW29583.1"/>
    </source>
</evidence>
<keyword evidence="2 11" id="KW-0813">Transport</keyword>
<geneLocation type="plasmid" evidence="16">
    <name>pJE1</name>
</geneLocation>
<evidence type="ECO:0000256" key="13">
    <source>
        <dbReference type="SAM" id="SignalP"/>
    </source>
</evidence>
<dbReference type="Gene3D" id="2.40.170.20">
    <property type="entry name" value="TonB-dependent receptor, beta-barrel domain"/>
    <property type="match status" value="1"/>
</dbReference>
<dbReference type="SUPFAM" id="SSF56935">
    <property type="entry name" value="Porins"/>
    <property type="match status" value="1"/>
</dbReference>
<keyword evidence="16" id="KW-0614">Plasmid</keyword>
<keyword evidence="3 11" id="KW-1134">Transmembrane beta strand</keyword>
<keyword evidence="8 12" id="KW-0798">TonB box</keyword>
<gene>
    <name evidence="16" type="ORF">pJE1_161</name>
</gene>
<sequence>MPNLMIKAAARAGASSIAVIFAISSVQAQDAASSPAAAPQDVAQESGLQDIVVTAQRRSQSLRDVPISVQAVDGDAIAQQVILNTSDLASISPTVNFTGGGAFNTAFALRGVSSVAFAAGIQPSTAMVIDGVPVVRQSEFNARLADIDRVEVLNGPQGTLFGKNSTAGVINVVTKAPTDKFEGMLEGIITTDDELSVNAMVNVPLSDKVRFRANGFYAHLDPLIKNAVGPDAYFSKSYGISAKLAFDLSEDATFTLVGVYSYANTGFGQLLRAGPTAFNGLTEALTNLPSRRGVKALAINEDVKDLAKRGNITGTLEWKLNDDFSLISITNYTKYRGDSTQDRDITPAGADLGKGETLPGNTYPFQSVHSNDPAVPDKFNYFSQEVRFNYVSGPINAIFGGYFSSFHERYGEFLPAVLDGAFVGATPGVLFFVKPEASSRLKNRTASVFGDVTVDLTDTLKAFGGLRYTNERVSVDYHRDTFFGPYSAYNPVTGVFNLPPVATYDVSSQKTINNLSGRVGLQFQPNRDLNIYGSYARGYKGPAAALSNTLLVGRDPILEPEIADAFEVGTKVRMFDNAVSLNLAAFYETIDDIQASTPERGNGVNILLQNAGKLKIRGFEGDTQWLVAPSLRLSGALAYVKATYSGFAYPCNSVQVAAATCPDFTGPGLQDITGQQSIGAPKWKYSVSADYETNLPGTDLGFNAQMSWTWNSSIQYSLGDEPLTREPSRGMLNASVGLKGPDGRWEVQVFGKNLTNKFYYNSLFSTPIIGSTFGFLPRDYHRYIGLKATTRF</sequence>
<feature type="signal peptide" evidence="13">
    <location>
        <begin position="1"/>
        <end position="28"/>
    </location>
</feature>
<reference evidence="16" key="1">
    <citation type="submission" date="2014-06" db="EMBL/GenBank/DDBJ databases">
        <title>Molecular and ecological studies on carbamate pesticide degrading bacteria isolated from agricultural soils.</title>
        <authorList>
            <person name="Kim D.-U."/>
            <person name="Ka J.-O."/>
        </authorList>
    </citation>
    <scope>NUCLEOTIDE SEQUENCE</scope>
    <source>
        <strain evidence="16">JE1</strain>
        <plasmid evidence="16">pJE1</plasmid>
    </source>
</reference>
<organism evidence="16">
    <name type="scientific">Sphingomonas sp. JE1</name>
    <dbReference type="NCBI Taxonomy" id="1628059"/>
    <lineage>
        <taxon>Bacteria</taxon>
        <taxon>Pseudomonadati</taxon>
        <taxon>Pseudomonadota</taxon>
        <taxon>Alphaproteobacteria</taxon>
        <taxon>Sphingomonadales</taxon>
        <taxon>Sphingomonadaceae</taxon>
        <taxon>Sphingomonas</taxon>
    </lineage>
</organism>
<dbReference type="PANTHER" id="PTHR32552">
    <property type="entry name" value="FERRICHROME IRON RECEPTOR-RELATED"/>
    <property type="match status" value="1"/>
</dbReference>
<dbReference type="Pfam" id="PF00593">
    <property type="entry name" value="TonB_dep_Rec_b-barrel"/>
    <property type="match status" value="1"/>
</dbReference>
<evidence type="ECO:0000256" key="2">
    <source>
        <dbReference type="ARBA" id="ARBA00022448"/>
    </source>
</evidence>
<dbReference type="PROSITE" id="PS52016">
    <property type="entry name" value="TONB_DEPENDENT_REC_3"/>
    <property type="match status" value="1"/>
</dbReference>
<name>A0A0D5A075_9SPHN</name>
<evidence type="ECO:0000256" key="5">
    <source>
        <dbReference type="ARBA" id="ARBA00022692"/>
    </source>
</evidence>
<keyword evidence="7" id="KW-0406">Ion transport</keyword>
<dbReference type="PANTHER" id="PTHR32552:SF81">
    <property type="entry name" value="TONB-DEPENDENT OUTER MEMBRANE RECEPTOR"/>
    <property type="match status" value="1"/>
</dbReference>
<evidence type="ECO:0000256" key="3">
    <source>
        <dbReference type="ARBA" id="ARBA00022452"/>
    </source>
</evidence>
<accession>A0A0D5A075</accession>
<keyword evidence="4" id="KW-0410">Iron transport</keyword>
<keyword evidence="9 11" id="KW-0472">Membrane</keyword>
<evidence type="ECO:0000256" key="10">
    <source>
        <dbReference type="ARBA" id="ARBA00023237"/>
    </source>
</evidence>
<keyword evidence="6" id="KW-0408">Iron</keyword>
<keyword evidence="16" id="KW-0675">Receptor</keyword>
<keyword evidence="13" id="KW-0732">Signal</keyword>
<keyword evidence="10 11" id="KW-0998">Cell outer membrane</keyword>
<evidence type="ECO:0000256" key="11">
    <source>
        <dbReference type="PROSITE-ProRule" id="PRU01360"/>
    </source>
</evidence>
<evidence type="ECO:0000259" key="14">
    <source>
        <dbReference type="Pfam" id="PF00593"/>
    </source>
</evidence>
<feature type="domain" description="TonB-dependent receptor plug" evidence="15">
    <location>
        <begin position="62"/>
        <end position="169"/>
    </location>
</feature>
<evidence type="ECO:0000256" key="4">
    <source>
        <dbReference type="ARBA" id="ARBA00022496"/>
    </source>
</evidence>
<evidence type="ECO:0000256" key="8">
    <source>
        <dbReference type="ARBA" id="ARBA00023077"/>
    </source>
</evidence>
<dbReference type="InterPro" id="IPR000531">
    <property type="entry name" value="Beta-barrel_TonB"/>
</dbReference>
<evidence type="ECO:0000259" key="15">
    <source>
        <dbReference type="Pfam" id="PF07715"/>
    </source>
</evidence>
<dbReference type="EMBL" id="KM017071">
    <property type="protein sequence ID" value="AJW29583.1"/>
    <property type="molecule type" value="Genomic_DNA"/>
</dbReference>
<keyword evidence="5 11" id="KW-0812">Transmembrane</keyword>
<dbReference type="InterPro" id="IPR012910">
    <property type="entry name" value="Plug_dom"/>
</dbReference>